<keyword evidence="3" id="KW-0946">Virion</keyword>
<keyword evidence="2 4" id="KW-0167">Capsid protein</keyword>
<keyword evidence="5" id="KW-1185">Reference proteome</keyword>
<evidence type="ECO:0000313" key="5">
    <source>
        <dbReference type="Proteomes" id="UP000678105"/>
    </source>
</evidence>
<dbReference type="GeneID" id="80398323"/>
<evidence type="ECO:0000313" key="4">
    <source>
        <dbReference type="EMBL" id="DAD52259.1"/>
    </source>
</evidence>
<gene>
    <name evidence="4" type="primary">SRR6960507_3_2</name>
</gene>
<dbReference type="Proteomes" id="UP000678105">
    <property type="component" value="Segment"/>
</dbReference>
<reference evidence="4" key="1">
    <citation type="submission" date="2020-09" db="EMBL/GenBank/DDBJ databases">
        <title>Leviviricetes taxonomy.</title>
        <authorList>
            <person name="Stockdale S.R."/>
            <person name="Callanan J."/>
            <person name="Adriaenssens E.M."/>
            <person name="Kuhn J.H."/>
            <person name="Rumnieks J."/>
            <person name="Shkoporov A."/>
            <person name="Draper L.A."/>
            <person name="Ross P."/>
            <person name="Hill C."/>
        </authorList>
    </citation>
    <scope>NUCLEOTIDE SEQUENCE</scope>
</reference>
<dbReference type="GO" id="GO:0019028">
    <property type="term" value="C:viral capsid"/>
    <property type="evidence" value="ECO:0007669"/>
    <property type="project" value="UniProtKB-KW"/>
</dbReference>
<organism evidence="4 5">
    <name type="scientific">ssRNA phage SRR6960507_3</name>
    <dbReference type="NCBI Taxonomy" id="2786513"/>
    <lineage>
        <taxon>Viruses</taxon>
        <taxon>Riboviria</taxon>
        <taxon>Orthornavirae</taxon>
        <taxon>Lenarviricota</taxon>
        <taxon>Leviviricetes</taxon>
        <taxon>Norzivirales</taxon>
        <taxon>Fiersviridae</taxon>
        <taxon>Fiyodovirus</taxon>
        <taxon>Fiyodovirus limihabitans</taxon>
    </lineage>
</organism>
<dbReference type="EMBL" id="BK014050">
    <property type="protein sequence ID" value="DAD52259.1"/>
    <property type="molecule type" value="Genomic_RNA"/>
</dbReference>
<accession>A0A8S5L413</accession>
<dbReference type="KEGG" id="vg:80398323"/>
<proteinExistence type="predicted"/>
<dbReference type="InterPro" id="IPR015954">
    <property type="entry name" value="Phage_RNA-type_capsid"/>
</dbReference>
<protein>
    <submittedName>
        <fullName evidence="4">Coat protein</fullName>
    </submittedName>
</protein>
<dbReference type="Gene3D" id="3.30.380.10">
    <property type="entry name" value="MS2 Viral Coat Protein"/>
    <property type="match status" value="1"/>
</dbReference>
<name>A0A8S5L413_9VIRU</name>
<evidence type="ECO:0000256" key="3">
    <source>
        <dbReference type="ARBA" id="ARBA00022844"/>
    </source>
</evidence>
<evidence type="ECO:0000256" key="1">
    <source>
        <dbReference type="ARBA" id="ARBA00004328"/>
    </source>
</evidence>
<dbReference type="SUPFAM" id="SSF55405">
    <property type="entry name" value="RNA bacteriophage capsid protein"/>
    <property type="match status" value="1"/>
</dbReference>
<comment type="subcellular location">
    <subcellularLocation>
        <location evidence="1">Virion</location>
    </subcellularLocation>
</comment>
<dbReference type="RefSeq" id="YP_010769338.1">
    <property type="nucleotide sequence ID" value="NC_073944.1"/>
</dbReference>
<sequence>MPAISTMVLADGQATPVNKTFSVITAQSGQDSPARWAEQSTGLYAGFLQVTSLVRRTSNKSTKIQVKVTLPKLSTDGTNTVIHTGIASVDVTIPDTMSLQERKDIRAFIANALDHSNIKDAIEQLSPNF</sequence>
<evidence type="ECO:0000256" key="2">
    <source>
        <dbReference type="ARBA" id="ARBA00022561"/>
    </source>
</evidence>